<accession>A8S4S7</accession>
<dbReference type="PaxDb" id="411902-CLOBOL_07062"/>
<proteinExistence type="predicted"/>
<dbReference type="HOGENOM" id="CLU_3006036_0_0_9"/>
<evidence type="ECO:0000313" key="1">
    <source>
        <dbReference type="EMBL" id="EDP12832.1"/>
    </source>
</evidence>
<dbReference type="AlphaFoldDB" id="A8S4S7"/>
<reference evidence="1 2" key="1">
    <citation type="submission" date="2007-08" db="EMBL/GenBank/DDBJ databases">
        <authorList>
            <person name="Fulton L."/>
            <person name="Clifton S."/>
            <person name="Fulton B."/>
            <person name="Xu J."/>
            <person name="Minx P."/>
            <person name="Pepin K.H."/>
            <person name="Johnson M."/>
            <person name="Thiruvilangam P."/>
            <person name="Bhonagiri V."/>
            <person name="Nash W.E."/>
            <person name="Mardis E.R."/>
            <person name="Wilson R.K."/>
        </authorList>
    </citation>
    <scope>NUCLEOTIDE SEQUENCE [LARGE SCALE GENOMIC DNA]</scope>
    <source>
        <strain evidence="2">ATCC BAA-613 / DSM 15670 / CCUG 46953 / JCM 12243 / WAL 16351</strain>
    </source>
</reference>
<dbReference type="Proteomes" id="UP000005396">
    <property type="component" value="Unassembled WGS sequence"/>
</dbReference>
<evidence type="ECO:0000313" key="2">
    <source>
        <dbReference type="Proteomes" id="UP000005396"/>
    </source>
</evidence>
<dbReference type="EMBL" id="ABCC02000069">
    <property type="protein sequence ID" value="EDP12832.1"/>
    <property type="molecule type" value="Genomic_DNA"/>
</dbReference>
<sequence length="56" mass="6508">MLCYNQYYAAYAHIQSILQTATITIRTYYYIRNIRDRLCGCSGCKVYLVLVDFAGL</sequence>
<gene>
    <name evidence="1" type="ORF">CLOBOL_07062</name>
</gene>
<protein>
    <submittedName>
        <fullName evidence="1">Uncharacterized protein</fullName>
    </submittedName>
</protein>
<reference evidence="1 2" key="2">
    <citation type="submission" date="2007-09" db="EMBL/GenBank/DDBJ databases">
        <title>Draft genome sequence of Clostridium bolteae (ATCC BAA-613).</title>
        <authorList>
            <person name="Sudarsanam P."/>
            <person name="Ley R."/>
            <person name="Guruge J."/>
            <person name="Turnbaugh P.J."/>
            <person name="Mahowald M."/>
            <person name="Liep D."/>
            <person name="Gordon J."/>
        </authorList>
    </citation>
    <scope>NUCLEOTIDE SEQUENCE [LARGE SCALE GENOMIC DNA]</scope>
    <source>
        <strain evidence="2">ATCC BAA-613 / DSM 15670 / CCUG 46953 / JCM 12243 / WAL 16351</strain>
    </source>
</reference>
<organism evidence="1 2">
    <name type="scientific">Enterocloster bolteae (strain ATCC BAA-613 / DSM 15670 / CCUG 46953 / JCM 12243 / WAL 16351)</name>
    <name type="common">Clostridium bolteae</name>
    <dbReference type="NCBI Taxonomy" id="411902"/>
    <lineage>
        <taxon>Bacteria</taxon>
        <taxon>Bacillati</taxon>
        <taxon>Bacillota</taxon>
        <taxon>Clostridia</taxon>
        <taxon>Lachnospirales</taxon>
        <taxon>Lachnospiraceae</taxon>
        <taxon>Enterocloster</taxon>
    </lineage>
</organism>
<comment type="caution">
    <text evidence="1">The sequence shown here is derived from an EMBL/GenBank/DDBJ whole genome shotgun (WGS) entry which is preliminary data.</text>
</comment>
<name>A8S4S7_ENTBW</name>